<name>A0ACC3STQ6_LIPKO</name>
<comment type="caution">
    <text evidence="1">The sequence shown here is derived from an EMBL/GenBank/DDBJ whole genome shotgun (WGS) entry which is preliminary data.</text>
</comment>
<evidence type="ECO:0000313" key="1">
    <source>
        <dbReference type="EMBL" id="KAK9235008.1"/>
    </source>
</evidence>
<dbReference type="EMBL" id="MU971437">
    <property type="protein sequence ID" value="KAK9235008.1"/>
    <property type="molecule type" value="Genomic_DNA"/>
</dbReference>
<reference evidence="2" key="1">
    <citation type="journal article" date="2024" name="Front. Bioeng. Biotechnol.">
        <title>Genome-scale model development and genomic sequencing of the oleaginous clade Lipomyces.</title>
        <authorList>
            <person name="Czajka J.J."/>
            <person name="Han Y."/>
            <person name="Kim J."/>
            <person name="Mondo S.J."/>
            <person name="Hofstad B.A."/>
            <person name="Robles A."/>
            <person name="Haridas S."/>
            <person name="Riley R."/>
            <person name="LaButti K."/>
            <person name="Pangilinan J."/>
            <person name="Andreopoulos W."/>
            <person name="Lipzen A."/>
            <person name="Yan J."/>
            <person name="Wang M."/>
            <person name="Ng V."/>
            <person name="Grigoriev I.V."/>
            <person name="Spatafora J.W."/>
            <person name="Magnuson J.K."/>
            <person name="Baker S.E."/>
            <person name="Pomraning K.R."/>
        </authorList>
    </citation>
    <scope>NUCLEOTIDE SEQUENCE [LARGE SCALE GENOMIC DNA]</scope>
    <source>
        <strain evidence="2">CBS 7786</strain>
    </source>
</reference>
<accession>A0ACC3STQ6</accession>
<protein>
    <submittedName>
        <fullName evidence="1">Uncharacterized protein</fullName>
    </submittedName>
</protein>
<sequence length="311" mass="32803">MSTARDQANSLSASGVRFPVKLVPVPVKDVGLNAALKAESDPLFEVKPTIFDEFVLTGKVAVVTGGNGGLGLEFAIVLAELGAKVYAVDLHPTPSSDFAAAVNYVNRLGSSLEYRSSDVSKQGVISATILEIAAENQGKIHVCVAAAGILGPEIDCTVYPPEMFAKVMEVNCNGVFFTAQAVAKQMRLEKITGSIILIASMSGTVVNREMKWLPYNTSKSAVIQMARSLACELGSSGIRVNTLSPGHIRTKMTAAVLDVQPATEAFWASLNPMGRIGAVHELRGAIAWLSSDASTFCTGSDIMVSGGHTIW</sequence>
<organism evidence="1 2">
    <name type="scientific">Lipomyces kononenkoae</name>
    <name type="common">Yeast</name>
    <dbReference type="NCBI Taxonomy" id="34357"/>
    <lineage>
        <taxon>Eukaryota</taxon>
        <taxon>Fungi</taxon>
        <taxon>Dikarya</taxon>
        <taxon>Ascomycota</taxon>
        <taxon>Saccharomycotina</taxon>
        <taxon>Lipomycetes</taxon>
        <taxon>Lipomycetales</taxon>
        <taxon>Lipomycetaceae</taxon>
        <taxon>Lipomyces</taxon>
    </lineage>
</organism>
<dbReference type="Proteomes" id="UP001433508">
    <property type="component" value="Unassembled WGS sequence"/>
</dbReference>
<keyword evidence="2" id="KW-1185">Reference proteome</keyword>
<gene>
    <name evidence="1" type="ORF">V1525DRAFT_411326</name>
</gene>
<evidence type="ECO:0000313" key="2">
    <source>
        <dbReference type="Proteomes" id="UP001433508"/>
    </source>
</evidence>
<proteinExistence type="predicted"/>